<evidence type="ECO:0000313" key="3">
    <source>
        <dbReference type="Proteomes" id="UP001221142"/>
    </source>
</evidence>
<gene>
    <name evidence="2" type="ORF">FB45DRAFT_359877</name>
</gene>
<accession>A0AAD7C865</accession>
<feature type="compositionally biased region" description="Basic and acidic residues" evidence="1">
    <location>
        <begin position="16"/>
        <end position="27"/>
    </location>
</feature>
<reference evidence="2" key="1">
    <citation type="submission" date="2023-03" db="EMBL/GenBank/DDBJ databases">
        <title>Massive genome expansion in bonnet fungi (Mycena s.s.) driven by repeated elements and novel gene families across ecological guilds.</title>
        <authorList>
            <consortium name="Lawrence Berkeley National Laboratory"/>
            <person name="Harder C.B."/>
            <person name="Miyauchi S."/>
            <person name="Viragh M."/>
            <person name="Kuo A."/>
            <person name="Thoen E."/>
            <person name="Andreopoulos B."/>
            <person name="Lu D."/>
            <person name="Skrede I."/>
            <person name="Drula E."/>
            <person name="Henrissat B."/>
            <person name="Morin E."/>
            <person name="Kohler A."/>
            <person name="Barry K."/>
            <person name="LaButti K."/>
            <person name="Morin E."/>
            <person name="Salamov A."/>
            <person name="Lipzen A."/>
            <person name="Mereny Z."/>
            <person name="Hegedus B."/>
            <person name="Baldrian P."/>
            <person name="Stursova M."/>
            <person name="Weitz H."/>
            <person name="Taylor A."/>
            <person name="Grigoriev I.V."/>
            <person name="Nagy L.G."/>
            <person name="Martin F."/>
            <person name="Kauserud H."/>
        </authorList>
    </citation>
    <scope>NUCLEOTIDE SEQUENCE</scope>
    <source>
        <strain evidence="2">9284</strain>
    </source>
</reference>
<evidence type="ECO:0000313" key="2">
    <source>
        <dbReference type="EMBL" id="KAJ7641595.1"/>
    </source>
</evidence>
<dbReference type="EMBL" id="JARKIF010000004">
    <property type="protein sequence ID" value="KAJ7641595.1"/>
    <property type="molecule type" value="Genomic_DNA"/>
</dbReference>
<feature type="region of interest" description="Disordered" evidence="1">
    <location>
        <begin position="194"/>
        <end position="220"/>
    </location>
</feature>
<organism evidence="2 3">
    <name type="scientific">Roridomyces roridus</name>
    <dbReference type="NCBI Taxonomy" id="1738132"/>
    <lineage>
        <taxon>Eukaryota</taxon>
        <taxon>Fungi</taxon>
        <taxon>Dikarya</taxon>
        <taxon>Basidiomycota</taxon>
        <taxon>Agaricomycotina</taxon>
        <taxon>Agaricomycetes</taxon>
        <taxon>Agaricomycetidae</taxon>
        <taxon>Agaricales</taxon>
        <taxon>Marasmiineae</taxon>
        <taxon>Mycenaceae</taxon>
        <taxon>Roridomyces</taxon>
    </lineage>
</organism>
<protein>
    <submittedName>
        <fullName evidence="2">Uncharacterized protein</fullName>
    </submittedName>
</protein>
<keyword evidence="3" id="KW-1185">Reference proteome</keyword>
<evidence type="ECO:0000256" key="1">
    <source>
        <dbReference type="SAM" id="MobiDB-lite"/>
    </source>
</evidence>
<name>A0AAD7C865_9AGAR</name>
<feature type="region of interest" description="Disordered" evidence="1">
    <location>
        <begin position="1"/>
        <end position="55"/>
    </location>
</feature>
<comment type="caution">
    <text evidence="2">The sequence shown here is derived from an EMBL/GenBank/DDBJ whole genome shotgun (WGS) entry which is preliminary data.</text>
</comment>
<proteinExistence type="predicted"/>
<feature type="compositionally biased region" description="Basic residues" evidence="1">
    <location>
        <begin position="1"/>
        <end position="10"/>
    </location>
</feature>
<dbReference type="AlphaFoldDB" id="A0AAD7C865"/>
<feature type="compositionally biased region" description="Pro residues" evidence="1">
    <location>
        <begin position="46"/>
        <end position="55"/>
    </location>
</feature>
<sequence>MRFHSGRGHRGQGQGEGEKKKRVDQPRTRLGVAVCTHRRGPRLLTPKPPIPTLMPVPLMSAPPKPSSESESEYWGGAGAAAFLVRFRLGAGEPRWPWTTGGWGLGLGFPSSRRCSASPLSSWPTAGTWRVRARKAPLCSYWPADAAGVVAVAVVGSRTEPADRRKTSQGLGTQNGIGGIGNCAETGGVVAAAAAAAGESPTRPHRRRAGPGRGCAVADGPLKIGKEETDFDDAAGLRF</sequence>
<dbReference type="Proteomes" id="UP001221142">
    <property type="component" value="Unassembled WGS sequence"/>
</dbReference>